<sequence>MSDERIFQQTITVDKSHIDVNGHVNNVVYVQWMQDVAYAHSSSVGYDNKRLSELGSTWVIRSHFVKYHRPALLGDELIAYTWPGSIKKASALRKYKFVRVKDGATVASGESDWVYIDRNTGRPKAIEDEILSVFAELPADEEP</sequence>
<dbReference type="Gene3D" id="3.10.129.10">
    <property type="entry name" value="Hotdog Thioesterase"/>
    <property type="match status" value="1"/>
</dbReference>
<accession>A0A7X1B7B9</accession>
<evidence type="ECO:0000259" key="3">
    <source>
        <dbReference type="Pfam" id="PF01643"/>
    </source>
</evidence>
<gene>
    <name evidence="4" type="ORF">H5P27_06705</name>
</gene>
<dbReference type="InterPro" id="IPR029069">
    <property type="entry name" value="HotDog_dom_sf"/>
</dbReference>
<dbReference type="Pfam" id="PF01643">
    <property type="entry name" value="Acyl-ACP_TE"/>
    <property type="match status" value="1"/>
</dbReference>
<proteinExistence type="inferred from homology"/>
<dbReference type="PANTHER" id="PTHR31793">
    <property type="entry name" value="4-HYDROXYBENZOYL-COA THIOESTERASE FAMILY MEMBER"/>
    <property type="match status" value="1"/>
</dbReference>
<comment type="similarity">
    <text evidence="1">Belongs to the 4-hydroxybenzoyl-CoA thioesterase family.</text>
</comment>
<dbReference type="AlphaFoldDB" id="A0A7X1B7B9"/>
<dbReference type="RefSeq" id="WP_185659593.1">
    <property type="nucleotide sequence ID" value="NZ_CAWPOO010000006.1"/>
</dbReference>
<dbReference type="InterPro" id="IPR050563">
    <property type="entry name" value="4-hydroxybenzoyl-CoA_TE"/>
</dbReference>
<organism evidence="4 5">
    <name type="scientific">Pelagicoccus albus</name>
    <dbReference type="NCBI Taxonomy" id="415222"/>
    <lineage>
        <taxon>Bacteria</taxon>
        <taxon>Pseudomonadati</taxon>
        <taxon>Verrucomicrobiota</taxon>
        <taxon>Opitutia</taxon>
        <taxon>Puniceicoccales</taxon>
        <taxon>Pelagicoccaceae</taxon>
        <taxon>Pelagicoccus</taxon>
    </lineage>
</organism>
<name>A0A7X1B7B9_9BACT</name>
<dbReference type="PANTHER" id="PTHR31793:SF27">
    <property type="entry name" value="NOVEL THIOESTERASE SUPERFAMILY DOMAIN AND SAPOSIN A-TYPE DOMAIN CONTAINING PROTEIN (0610012H03RIK)"/>
    <property type="match status" value="1"/>
</dbReference>
<keyword evidence="5" id="KW-1185">Reference proteome</keyword>
<protein>
    <submittedName>
        <fullName evidence="4">Acyl-CoA thioesterase</fullName>
    </submittedName>
</protein>
<evidence type="ECO:0000256" key="2">
    <source>
        <dbReference type="ARBA" id="ARBA00022801"/>
    </source>
</evidence>
<dbReference type="EMBL" id="JACHVC010000006">
    <property type="protein sequence ID" value="MBC2605728.1"/>
    <property type="molecule type" value="Genomic_DNA"/>
</dbReference>
<dbReference type="GO" id="GO:0047617">
    <property type="term" value="F:fatty acyl-CoA hydrolase activity"/>
    <property type="evidence" value="ECO:0007669"/>
    <property type="project" value="TreeGrafter"/>
</dbReference>
<evidence type="ECO:0000313" key="4">
    <source>
        <dbReference type="EMBL" id="MBC2605728.1"/>
    </source>
</evidence>
<evidence type="ECO:0000313" key="5">
    <source>
        <dbReference type="Proteomes" id="UP000526501"/>
    </source>
</evidence>
<dbReference type="CDD" id="cd00586">
    <property type="entry name" value="4HBT"/>
    <property type="match status" value="1"/>
</dbReference>
<feature type="domain" description="Acyl-ACP thioesterase N-terminal hotdog" evidence="3">
    <location>
        <begin position="6"/>
        <end position="132"/>
    </location>
</feature>
<dbReference type="SUPFAM" id="SSF54637">
    <property type="entry name" value="Thioesterase/thiol ester dehydrase-isomerase"/>
    <property type="match status" value="1"/>
</dbReference>
<dbReference type="Proteomes" id="UP000526501">
    <property type="component" value="Unassembled WGS sequence"/>
</dbReference>
<dbReference type="InterPro" id="IPR002864">
    <property type="entry name" value="Acyl-ACP_thioesterase_NHD"/>
</dbReference>
<evidence type="ECO:0000256" key="1">
    <source>
        <dbReference type="ARBA" id="ARBA00005953"/>
    </source>
</evidence>
<dbReference type="GO" id="GO:0006633">
    <property type="term" value="P:fatty acid biosynthetic process"/>
    <property type="evidence" value="ECO:0007669"/>
    <property type="project" value="InterPro"/>
</dbReference>
<keyword evidence="2" id="KW-0378">Hydrolase</keyword>
<comment type="caution">
    <text evidence="4">The sequence shown here is derived from an EMBL/GenBank/DDBJ whole genome shotgun (WGS) entry which is preliminary data.</text>
</comment>
<reference evidence="4 5" key="1">
    <citation type="submission" date="2020-07" db="EMBL/GenBank/DDBJ databases">
        <authorList>
            <person name="Feng X."/>
        </authorList>
    </citation>
    <scope>NUCLEOTIDE SEQUENCE [LARGE SCALE GENOMIC DNA]</scope>
    <source>
        <strain evidence="4 5">JCM23202</strain>
    </source>
</reference>